<keyword evidence="1" id="KW-0143">Chaperone</keyword>
<dbReference type="AlphaFoldDB" id="A0A1G6X5W2"/>
<dbReference type="InterPro" id="IPR001623">
    <property type="entry name" value="DnaJ_domain"/>
</dbReference>
<dbReference type="SMART" id="SM00271">
    <property type="entry name" value="DnaJ"/>
    <property type="match status" value="1"/>
</dbReference>
<dbReference type="Pfam" id="PF00226">
    <property type="entry name" value="DnaJ"/>
    <property type="match status" value="1"/>
</dbReference>
<dbReference type="OrthoDB" id="9782583at2"/>
<organism evidence="3 4">
    <name type="scientific">Aquimonas voraii</name>
    <dbReference type="NCBI Taxonomy" id="265719"/>
    <lineage>
        <taxon>Bacteria</taxon>
        <taxon>Pseudomonadati</taxon>
        <taxon>Pseudomonadota</taxon>
        <taxon>Gammaproteobacteria</taxon>
        <taxon>Lysobacterales</taxon>
        <taxon>Lysobacteraceae</taxon>
        <taxon>Aquimonas</taxon>
    </lineage>
</organism>
<dbReference type="Gene3D" id="1.10.287.110">
    <property type="entry name" value="DnaJ domain"/>
    <property type="match status" value="1"/>
</dbReference>
<dbReference type="RefSeq" id="WP_091242603.1">
    <property type="nucleotide sequence ID" value="NZ_FNAG01000006.1"/>
</dbReference>
<gene>
    <name evidence="3" type="ORF">SAMN04488509_10622</name>
</gene>
<protein>
    <submittedName>
        <fullName evidence="3">DnaJ domain-containing protein</fullName>
    </submittedName>
</protein>
<dbReference type="STRING" id="265719.SAMN04488509_10622"/>
<dbReference type="PANTHER" id="PTHR24074">
    <property type="entry name" value="CO-CHAPERONE PROTEIN DJLA"/>
    <property type="match status" value="1"/>
</dbReference>
<dbReference type="EMBL" id="FNAG01000006">
    <property type="protein sequence ID" value="SDD72686.1"/>
    <property type="molecule type" value="Genomic_DNA"/>
</dbReference>
<feature type="domain" description="J" evidence="2">
    <location>
        <begin position="50"/>
        <end position="112"/>
    </location>
</feature>
<accession>A0A1G6X5W2</accession>
<sequence>MRYAGRLLGFSFGWILLRHPAGAVLGFLIGWGFDGGWLALRSPRPARGEDPYAVLEVAPEASMDEIDRAYRRAMSRHHPDRVANESAAVRRRAEARARAINAAYDRIRAEREG</sequence>
<evidence type="ECO:0000313" key="3">
    <source>
        <dbReference type="EMBL" id="SDD72686.1"/>
    </source>
</evidence>
<dbReference type="SUPFAM" id="SSF46565">
    <property type="entry name" value="Chaperone J-domain"/>
    <property type="match status" value="1"/>
</dbReference>
<proteinExistence type="predicted"/>
<dbReference type="PRINTS" id="PR00625">
    <property type="entry name" value="JDOMAIN"/>
</dbReference>
<dbReference type="InterPro" id="IPR050817">
    <property type="entry name" value="DjlA_DnaK_co-chaperone"/>
</dbReference>
<reference evidence="3 4" key="1">
    <citation type="submission" date="2016-10" db="EMBL/GenBank/DDBJ databases">
        <authorList>
            <person name="de Groot N.N."/>
        </authorList>
    </citation>
    <scope>NUCLEOTIDE SEQUENCE [LARGE SCALE GENOMIC DNA]</scope>
    <source>
        <strain evidence="3 4">DSM 16957</strain>
    </source>
</reference>
<dbReference type="CDD" id="cd06257">
    <property type="entry name" value="DnaJ"/>
    <property type="match status" value="1"/>
</dbReference>
<dbReference type="Proteomes" id="UP000199603">
    <property type="component" value="Unassembled WGS sequence"/>
</dbReference>
<evidence type="ECO:0000256" key="1">
    <source>
        <dbReference type="ARBA" id="ARBA00023186"/>
    </source>
</evidence>
<name>A0A1G6X5W2_9GAMM</name>
<dbReference type="InterPro" id="IPR036869">
    <property type="entry name" value="J_dom_sf"/>
</dbReference>
<dbReference type="PROSITE" id="PS50076">
    <property type="entry name" value="DNAJ_2"/>
    <property type="match status" value="1"/>
</dbReference>
<evidence type="ECO:0000313" key="4">
    <source>
        <dbReference type="Proteomes" id="UP000199603"/>
    </source>
</evidence>
<keyword evidence="4" id="KW-1185">Reference proteome</keyword>
<evidence type="ECO:0000259" key="2">
    <source>
        <dbReference type="PROSITE" id="PS50076"/>
    </source>
</evidence>